<comment type="similarity">
    <text evidence="2">Belongs to the binding-protein-dependent transport system permease family. CysTW subfamily.</text>
</comment>
<dbReference type="AlphaFoldDB" id="A0A3N0B2R9"/>
<dbReference type="CDD" id="cd06261">
    <property type="entry name" value="TM_PBP2"/>
    <property type="match status" value="1"/>
</dbReference>
<evidence type="ECO:0000256" key="9">
    <source>
        <dbReference type="RuleBase" id="RU363032"/>
    </source>
</evidence>
<dbReference type="EMBL" id="QIBX01000002">
    <property type="protein sequence ID" value="RNL41415.1"/>
    <property type="molecule type" value="Genomic_DNA"/>
</dbReference>
<dbReference type="InterPro" id="IPR035906">
    <property type="entry name" value="MetI-like_sf"/>
</dbReference>
<evidence type="ECO:0000259" key="11">
    <source>
        <dbReference type="PROSITE" id="PS50928"/>
    </source>
</evidence>
<feature type="transmembrane region" description="Helical" evidence="9">
    <location>
        <begin position="243"/>
        <end position="261"/>
    </location>
</feature>
<feature type="transmembrane region" description="Helical" evidence="9">
    <location>
        <begin position="313"/>
        <end position="331"/>
    </location>
</feature>
<organism evidence="12 13">
    <name type="scientific">Slackia equolifaciens</name>
    <dbReference type="NCBI Taxonomy" id="498718"/>
    <lineage>
        <taxon>Bacteria</taxon>
        <taxon>Bacillati</taxon>
        <taxon>Actinomycetota</taxon>
        <taxon>Coriobacteriia</taxon>
        <taxon>Eggerthellales</taxon>
        <taxon>Eggerthellaceae</taxon>
        <taxon>Slackia</taxon>
    </lineage>
</organism>
<evidence type="ECO:0000256" key="8">
    <source>
        <dbReference type="ARBA" id="ARBA00023136"/>
    </source>
</evidence>
<feature type="signal peptide" evidence="10">
    <location>
        <begin position="1"/>
        <end position="23"/>
    </location>
</feature>
<evidence type="ECO:0000256" key="2">
    <source>
        <dbReference type="ARBA" id="ARBA00007069"/>
    </source>
</evidence>
<feature type="transmembrane region" description="Helical" evidence="9">
    <location>
        <begin position="273"/>
        <end position="293"/>
    </location>
</feature>
<dbReference type="OrthoDB" id="9774448at2"/>
<evidence type="ECO:0000313" key="12">
    <source>
        <dbReference type="EMBL" id="RNL41415.1"/>
    </source>
</evidence>
<name>A0A3N0B2R9_9ACTN</name>
<comment type="subcellular location">
    <subcellularLocation>
        <location evidence="1 9">Cell membrane</location>
        <topology evidence="1 9">Multi-pass membrane protein</topology>
    </subcellularLocation>
</comment>
<feature type="domain" description="ABC transmembrane type-1" evidence="11">
    <location>
        <begin position="235"/>
        <end position="438"/>
    </location>
</feature>
<keyword evidence="13" id="KW-1185">Reference proteome</keyword>
<accession>A0A3N0B2R9</accession>
<feature type="chain" id="PRO_5039631374" evidence="10">
    <location>
        <begin position="24"/>
        <end position="455"/>
    </location>
</feature>
<dbReference type="InterPro" id="IPR000515">
    <property type="entry name" value="MetI-like"/>
</dbReference>
<keyword evidence="7 9" id="KW-1133">Transmembrane helix</keyword>
<dbReference type="SUPFAM" id="SSF161098">
    <property type="entry name" value="MetI-like"/>
    <property type="match status" value="1"/>
</dbReference>
<evidence type="ECO:0000256" key="3">
    <source>
        <dbReference type="ARBA" id="ARBA00022448"/>
    </source>
</evidence>
<dbReference type="NCBIfam" id="TIGR02141">
    <property type="entry name" value="modB_ABC"/>
    <property type="match status" value="1"/>
</dbReference>
<dbReference type="RefSeq" id="WP_123208113.1">
    <property type="nucleotide sequence ID" value="NZ_JBHTHO010000034.1"/>
</dbReference>
<evidence type="ECO:0000256" key="6">
    <source>
        <dbReference type="ARBA" id="ARBA00022692"/>
    </source>
</evidence>
<evidence type="ECO:0000256" key="7">
    <source>
        <dbReference type="ARBA" id="ARBA00022989"/>
    </source>
</evidence>
<dbReference type="PANTHER" id="PTHR30183:SF3">
    <property type="entry name" value="MOLYBDENUM TRANSPORT SYSTEM PERMEASE PROTEIN MODB"/>
    <property type="match status" value="1"/>
</dbReference>
<gene>
    <name evidence="12" type="primary">modB</name>
    <name evidence="12" type="ORF">DMP06_02180</name>
</gene>
<feature type="transmembrane region" description="Helical" evidence="9">
    <location>
        <begin position="359"/>
        <end position="381"/>
    </location>
</feature>
<dbReference type="PROSITE" id="PS50928">
    <property type="entry name" value="ABC_TM1"/>
    <property type="match status" value="1"/>
</dbReference>
<dbReference type="Proteomes" id="UP000269591">
    <property type="component" value="Unassembled WGS sequence"/>
</dbReference>
<keyword evidence="4" id="KW-1003">Cell membrane</keyword>
<dbReference type="GO" id="GO:0005886">
    <property type="term" value="C:plasma membrane"/>
    <property type="evidence" value="ECO:0007669"/>
    <property type="project" value="UniProtKB-SubCell"/>
</dbReference>
<evidence type="ECO:0000313" key="13">
    <source>
        <dbReference type="Proteomes" id="UP000269591"/>
    </source>
</evidence>
<evidence type="ECO:0000256" key="1">
    <source>
        <dbReference type="ARBA" id="ARBA00004651"/>
    </source>
</evidence>
<keyword evidence="10" id="KW-0732">Signal</keyword>
<dbReference type="InterPro" id="IPR011867">
    <property type="entry name" value="ModB_ABC"/>
</dbReference>
<proteinExistence type="inferred from homology"/>
<keyword evidence="3 9" id="KW-0813">Transport</keyword>
<sequence>MRKRIAAMILASVLVLAALPLCAWVDEPREGDVSQGSANGVDVAVSEEGEAALASGASFAFDDFSRAQKGSNRDVDGTYIGYAYYQGASDDYLVAVAVEGGVIVRIPQQATDFIDTKDPDDLSLVQSYLIALDSAAVNGGVVLSDEVPWTFTTGQSVEQDGIVYSFGVSAGEERYYVTVMGADGSDIVADTNNEARPEYVDFAHVVDPSAVNIVPPATGLAAFGEFLANLDWSPLWVTLKTTGVAIVFIFILGLAAAYFSLRIPKRAQDIADTIFTIPMVLPPTVCGFVLLLALGNNSPVGRWFIDHGFSLVFSWPATVIAAVVVAFPLMYRSARGAFEGIDPTMLDAARTLGWSNGRIFFRLMLPLAWSSIAAGTVLAFARALGEFGATLFLAGNYAGITRTIPIAIYFEWMGGDMDTALFWTCVVIVFSFLVILFINLWSKRTTKYRRQAIEE</sequence>
<protein>
    <submittedName>
        <fullName evidence="12">Molybdate ABC transporter permease subunit</fullName>
    </submittedName>
</protein>
<dbReference type="Gene3D" id="1.10.3720.10">
    <property type="entry name" value="MetI-like"/>
    <property type="match status" value="1"/>
</dbReference>
<evidence type="ECO:0000256" key="10">
    <source>
        <dbReference type="SAM" id="SignalP"/>
    </source>
</evidence>
<keyword evidence="8 9" id="KW-0472">Membrane</keyword>
<evidence type="ECO:0000256" key="4">
    <source>
        <dbReference type="ARBA" id="ARBA00022475"/>
    </source>
</evidence>
<dbReference type="Pfam" id="PF00528">
    <property type="entry name" value="BPD_transp_1"/>
    <property type="match status" value="1"/>
</dbReference>
<keyword evidence="6 9" id="KW-0812">Transmembrane</keyword>
<evidence type="ECO:0000256" key="5">
    <source>
        <dbReference type="ARBA" id="ARBA00022505"/>
    </source>
</evidence>
<comment type="caution">
    <text evidence="12">The sequence shown here is derived from an EMBL/GenBank/DDBJ whole genome shotgun (WGS) entry which is preliminary data.</text>
</comment>
<reference evidence="13" key="1">
    <citation type="submission" date="2018-05" db="EMBL/GenBank/DDBJ databases">
        <title>Genome Sequencing of selected type strains of the family Eggerthellaceae.</title>
        <authorList>
            <person name="Danylec N."/>
            <person name="Stoll D.A."/>
            <person name="Doetsch A."/>
            <person name="Huch M."/>
        </authorList>
    </citation>
    <scope>NUCLEOTIDE SEQUENCE [LARGE SCALE GENOMIC DNA]</scope>
    <source>
        <strain evidence="13">DSM 24851</strain>
    </source>
</reference>
<dbReference type="GO" id="GO:0015098">
    <property type="term" value="F:molybdate ion transmembrane transporter activity"/>
    <property type="evidence" value="ECO:0007669"/>
    <property type="project" value="InterPro"/>
</dbReference>
<keyword evidence="5" id="KW-0500">Molybdenum</keyword>
<feature type="transmembrane region" description="Helical" evidence="9">
    <location>
        <begin position="420"/>
        <end position="441"/>
    </location>
</feature>
<dbReference type="PANTHER" id="PTHR30183">
    <property type="entry name" value="MOLYBDENUM TRANSPORT SYSTEM PERMEASE PROTEIN MODB"/>
    <property type="match status" value="1"/>
</dbReference>